<name>A0AAN7ZSJ0_9SACH</name>
<dbReference type="PANTHER" id="PTHR23195">
    <property type="entry name" value="YEATS DOMAIN"/>
    <property type="match status" value="1"/>
</dbReference>
<reference evidence="5" key="1">
    <citation type="submission" date="2023-07" db="EMBL/GenBank/DDBJ databases">
        <title>A draft genome of Kazachstania heterogenica Y-27499.</title>
        <authorList>
            <person name="Donic C."/>
            <person name="Kralova J.S."/>
            <person name="Fidel L."/>
            <person name="Ben-Dor S."/>
            <person name="Jung S."/>
        </authorList>
    </citation>
    <scope>NUCLEOTIDE SEQUENCE [LARGE SCALE GENOMIC DNA]</scope>
    <source>
        <strain evidence="5">Y27499</strain>
    </source>
</reference>
<evidence type="ECO:0000256" key="1">
    <source>
        <dbReference type="ARBA" id="ARBA00023242"/>
    </source>
</evidence>
<evidence type="ECO:0000256" key="2">
    <source>
        <dbReference type="PROSITE-ProRule" id="PRU00376"/>
    </source>
</evidence>
<dbReference type="InterPro" id="IPR055129">
    <property type="entry name" value="YEATS_dom"/>
</dbReference>
<evidence type="ECO:0000259" key="3">
    <source>
        <dbReference type="PROSITE" id="PS51037"/>
    </source>
</evidence>
<gene>
    <name evidence="4" type="ORF">RI543_002569</name>
</gene>
<evidence type="ECO:0000313" key="5">
    <source>
        <dbReference type="Proteomes" id="UP001306508"/>
    </source>
</evidence>
<dbReference type="EMBL" id="JAWIZZ010000045">
    <property type="protein sequence ID" value="KAK5780029.1"/>
    <property type="molecule type" value="Genomic_DNA"/>
</dbReference>
<dbReference type="InterPro" id="IPR005033">
    <property type="entry name" value="YEATS"/>
</dbReference>
<proteinExistence type="predicted"/>
<dbReference type="GO" id="GO:0000785">
    <property type="term" value="C:chromatin"/>
    <property type="evidence" value="ECO:0007669"/>
    <property type="project" value="UniProtKB-ARBA"/>
</dbReference>
<dbReference type="Gene3D" id="2.60.40.1970">
    <property type="entry name" value="YEATS domain"/>
    <property type="match status" value="1"/>
</dbReference>
<feature type="domain" description="YEATS" evidence="3">
    <location>
        <begin position="1"/>
        <end position="132"/>
    </location>
</feature>
<sequence length="243" mass="28228">MGLEIVIRVKTQQIVVEESEDENELPLRKWMITICMLNKDGEEVPADIIAHCIYHLHKTFENPVQKYTEPPFTIIEEGWGEFSIKIICKLIAKSGKFTIYHDLLFQDNAYAVDYSVQVPLNIGKLRAVLQKNFTLPENPMEGLTKSNRPRLSWGKVLPTFDEDMITEFTQIILNDPSVKAEIDRHDRTEKVYLYFGQFPNELLEKLVEYTNTVKKKNKELKLHEGESLAEKDELMENQLEGLI</sequence>
<dbReference type="GO" id="GO:0006355">
    <property type="term" value="P:regulation of DNA-templated transcription"/>
    <property type="evidence" value="ECO:0007669"/>
    <property type="project" value="InterPro"/>
</dbReference>
<dbReference type="GO" id="GO:0005634">
    <property type="term" value="C:nucleus"/>
    <property type="evidence" value="ECO:0007669"/>
    <property type="project" value="UniProtKB-SubCell"/>
</dbReference>
<dbReference type="CDD" id="cd16905">
    <property type="entry name" value="YEATS_Taf14_like"/>
    <property type="match status" value="1"/>
</dbReference>
<dbReference type="PROSITE" id="PS51037">
    <property type="entry name" value="YEATS"/>
    <property type="match status" value="1"/>
</dbReference>
<dbReference type="Pfam" id="PF03366">
    <property type="entry name" value="YEATS"/>
    <property type="match status" value="1"/>
</dbReference>
<evidence type="ECO:0000313" key="4">
    <source>
        <dbReference type="EMBL" id="KAK5780029.1"/>
    </source>
</evidence>
<dbReference type="InterPro" id="IPR016665">
    <property type="entry name" value="Sas5/TAF14"/>
</dbReference>
<dbReference type="AlphaFoldDB" id="A0AAN7ZSJ0"/>
<dbReference type="Proteomes" id="UP001306508">
    <property type="component" value="Unassembled WGS sequence"/>
</dbReference>
<comment type="subcellular location">
    <subcellularLocation>
        <location evidence="2">Nucleus</location>
    </subcellularLocation>
</comment>
<accession>A0AAN7ZSJ0</accession>
<keyword evidence="1 2" id="KW-0539">Nucleus</keyword>
<keyword evidence="5" id="KW-1185">Reference proteome</keyword>
<comment type="caution">
    <text evidence="4">The sequence shown here is derived from an EMBL/GenBank/DDBJ whole genome shotgun (WGS) entry which is preliminary data.</text>
</comment>
<dbReference type="PIRSF" id="PIRSF016551">
    <property type="entry name" value="SAS5/TFIID_14"/>
    <property type="match status" value="1"/>
</dbReference>
<dbReference type="InterPro" id="IPR038704">
    <property type="entry name" value="YEAST_sf"/>
</dbReference>
<organism evidence="4 5">
    <name type="scientific">Arxiozyma heterogenica</name>
    <dbReference type="NCBI Taxonomy" id="278026"/>
    <lineage>
        <taxon>Eukaryota</taxon>
        <taxon>Fungi</taxon>
        <taxon>Dikarya</taxon>
        <taxon>Ascomycota</taxon>
        <taxon>Saccharomycotina</taxon>
        <taxon>Saccharomycetes</taxon>
        <taxon>Saccharomycetales</taxon>
        <taxon>Saccharomycetaceae</taxon>
        <taxon>Arxiozyma</taxon>
    </lineage>
</organism>
<protein>
    <recommendedName>
        <fullName evidence="3">YEATS domain-containing protein</fullName>
    </recommendedName>
</protein>